<dbReference type="PANTHER" id="PTHR38439:SF3">
    <property type="entry name" value="COPPER-RESISTANT CUPROPROTEIN COPI"/>
    <property type="match status" value="1"/>
</dbReference>
<proteinExistence type="predicted"/>
<accession>A0ABU8VK74</accession>
<evidence type="ECO:0000256" key="5">
    <source>
        <dbReference type="SAM" id="SignalP"/>
    </source>
</evidence>
<keyword evidence="8" id="KW-1185">Reference proteome</keyword>
<keyword evidence="2" id="KW-0479">Metal-binding</keyword>
<feature type="chain" id="PRO_5047535645" evidence="5">
    <location>
        <begin position="25"/>
        <end position="166"/>
    </location>
</feature>
<comment type="caution">
    <text evidence="7">The sequence shown here is derived from an EMBL/GenBank/DDBJ whole genome shotgun (WGS) entry which is preliminary data.</text>
</comment>
<dbReference type="EMBL" id="JBBKZU010000011">
    <property type="protein sequence ID" value="MEJ8814058.1"/>
    <property type="molecule type" value="Genomic_DNA"/>
</dbReference>
<name>A0ABU8VK74_9BURK</name>
<gene>
    <name evidence="7" type="ORF">WKW77_23440</name>
</gene>
<dbReference type="CDD" id="cd04211">
    <property type="entry name" value="Cupredoxin_like_2"/>
    <property type="match status" value="1"/>
</dbReference>
<dbReference type="PANTHER" id="PTHR38439">
    <property type="entry name" value="AURACYANIN-B"/>
    <property type="match status" value="1"/>
</dbReference>
<reference evidence="7 8" key="1">
    <citation type="submission" date="2024-03" db="EMBL/GenBank/DDBJ databases">
        <title>Novel species of the genus Variovorax.</title>
        <authorList>
            <person name="Liu Q."/>
            <person name="Xin Y.-H."/>
        </authorList>
    </citation>
    <scope>NUCLEOTIDE SEQUENCE [LARGE SCALE GENOMIC DNA]</scope>
    <source>
        <strain evidence="7 8">KACC 18899</strain>
    </source>
</reference>
<evidence type="ECO:0000313" key="7">
    <source>
        <dbReference type="EMBL" id="MEJ8814058.1"/>
    </source>
</evidence>
<dbReference type="Pfam" id="PF00127">
    <property type="entry name" value="Copper-bind"/>
    <property type="match status" value="1"/>
</dbReference>
<evidence type="ECO:0000256" key="4">
    <source>
        <dbReference type="ARBA" id="ARBA00023008"/>
    </source>
</evidence>
<evidence type="ECO:0000256" key="3">
    <source>
        <dbReference type="ARBA" id="ARBA00022764"/>
    </source>
</evidence>
<evidence type="ECO:0000256" key="2">
    <source>
        <dbReference type="ARBA" id="ARBA00022723"/>
    </source>
</evidence>
<organism evidence="7 8">
    <name type="scientific">Variovorax ureilyticus</name>
    <dbReference type="NCBI Taxonomy" id="1836198"/>
    <lineage>
        <taxon>Bacteria</taxon>
        <taxon>Pseudomonadati</taxon>
        <taxon>Pseudomonadota</taxon>
        <taxon>Betaproteobacteria</taxon>
        <taxon>Burkholderiales</taxon>
        <taxon>Comamonadaceae</taxon>
        <taxon>Variovorax</taxon>
    </lineage>
</organism>
<dbReference type="RefSeq" id="WP_340359289.1">
    <property type="nucleotide sequence ID" value="NZ_JBBKZU010000011.1"/>
</dbReference>
<evidence type="ECO:0000259" key="6">
    <source>
        <dbReference type="Pfam" id="PF00127"/>
    </source>
</evidence>
<keyword evidence="5" id="KW-0732">Signal</keyword>
<keyword evidence="4" id="KW-0186">Copper</keyword>
<dbReference type="InterPro" id="IPR000923">
    <property type="entry name" value="BlueCu_1"/>
</dbReference>
<dbReference type="Proteomes" id="UP001365846">
    <property type="component" value="Unassembled WGS sequence"/>
</dbReference>
<dbReference type="InterPro" id="IPR050845">
    <property type="entry name" value="Cu-binding_ET"/>
</dbReference>
<comment type="subcellular location">
    <subcellularLocation>
        <location evidence="1">Periplasm</location>
    </subcellularLocation>
</comment>
<dbReference type="Gene3D" id="2.60.40.420">
    <property type="entry name" value="Cupredoxins - blue copper proteins"/>
    <property type="match status" value="1"/>
</dbReference>
<evidence type="ECO:0000256" key="1">
    <source>
        <dbReference type="ARBA" id="ARBA00004418"/>
    </source>
</evidence>
<evidence type="ECO:0000313" key="8">
    <source>
        <dbReference type="Proteomes" id="UP001365846"/>
    </source>
</evidence>
<sequence>MKSNIIRSVLSATALGVLSSSAMAHGDEEHAKPRTFDASKVEATAFGQEGNPKKVSRVIHVGMSDHMRFSPATISVKRGETVKLVVRNDGQILHEMVLGTKEALKEHAELMKKFPEMEHADSNMAHVKPGKAGEIIWQFTKAGEFEFACLQPGHFEAGMVGKVLVK</sequence>
<feature type="signal peptide" evidence="5">
    <location>
        <begin position="1"/>
        <end position="24"/>
    </location>
</feature>
<dbReference type="SUPFAM" id="SSF49503">
    <property type="entry name" value="Cupredoxins"/>
    <property type="match status" value="1"/>
</dbReference>
<keyword evidence="3" id="KW-0574">Periplasm</keyword>
<feature type="domain" description="Blue (type 1) copper" evidence="6">
    <location>
        <begin position="63"/>
        <end position="166"/>
    </location>
</feature>
<protein>
    <submittedName>
        <fullName evidence="7">Cupredoxin family protein</fullName>
    </submittedName>
</protein>
<dbReference type="InterPro" id="IPR008972">
    <property type="entry name" value="Cupredoxin"/>
</dbReference>